<dbReference type="Gene3D" id="2.60.40.1180">
    <property type="entry name" value="Golgi alpha-mannosidase II"/>
    <property type="match status" value="1"/>
</dbReference>
<dbReference type="Pfam" id="PF10566">
    <property type="entry name" value="Glyco_hydro_97"/>
    <property type="match status" value="1"/>
</dbReference>
<dbReference type="PANTHER" id="PTHR35803">
    <property type="entry name" value="GLUCAN 1,4-ALPHA-GLUCOSIDASE SUSB-RELATED"/>
    <property type="match status" value="1"/>
</dbReference>
<dbReference type="InterPro" id="IPR017853">
    <property type="entry name" value="GH"/>
</dbReference>
<dbReference type="InterPro" id="IPR029486">
    <property type="entry name" value="GH97_N"/>
</dbReference>
<dbReference type="GO" id="GO:0016798">
    <property type="term" value="F:hydrolase activity, acting on glycosyl bonds"/>
    <property type="evidence" value="ECO:0007669"/>
    <property type="project" value="UniProtKB-KW"/>
</dbReference>
<keyword evidence="3" id="KW-0472">Membrane</keyword>
<dbReference type="Pfam" id="PF14508">
    <property type="entry name" value="GH97_N"/>
    <property type="match status" value="1"/>
</dbReference>
<feature type="domain" description="Glycosyl-hydrolase 97 C-terminal oligomerisation" evidence="6">
    <location>
        <begin position="565"/>
        <end position="679"/>
    </location>
</feature>
<dbReference type="GO" id="GO:0030246">
    <property type="term" value="F:carbohydrate binding"/>
    <property type="evidence" value="ECO:0007669"/>
    <property type="project" value="InterPro"/>
</dbReference>
<evidence type="ECO:0000256" key="3">
    <source>
        <dbReference type="SAM" id="Phobius"/>
    </source>
</evidence>
<evidence type="ECO:0000259" key="4">
    <source>
        <dbReference type="Pfam" id="PF10566"/>
    </source>
</evidence>
<dbReference type="EMBL" id="BSOT01000005">
    <property type="protein sequence ID" value="GLR69827.1"/>
    <property type="molecule type" value="Genomic_DNA"/>
</dbReference>
<evidence type="ECO:0000313" key="7">
    <source>
        <dbReference type="EMBL" id="GLR69827.1"/>
    </source>
</evidence>
<proteinExistence type="predicted"/>
<dbReference type="InterPro" id="IPR013780">
    <property type="entry name" value="Glyco_hydro_b"/>
</dbReference>
<protein>
    <submittedName>
        <fullName evidence="7">Alpha-glucosidase</fullName>
    </submittedName>
</protein>
<organism evidence="7 8">
    <name type="scientific">Agaribacter marinus</name>
    <dbReference type="NCBI Taxonomy" id="1431249"/>
    <lineage>
        <taxon>Bacteria</taxon>
        <taxon>Pseudomonadati</taxon>
        <taxon>Pseudomonadota</taxon>
        <taxon>Gammaproteobacteria</taxon>
        <taxon>Alteromonadales</taxon>
        <taxon>Alteromonadaceae</taxon>
        <taxon>Agaribacter</taxon>
    </lineage>
</organism>
<dbReference type="InterPro" id="IPR014718">
    <property type="entry name" value="GH-type_carb-bd"/>
</dbReference>
<keyword evidence="1" id="KW-0378">Hydrolase</keyword>
<keyword evidence="3" id="KW-0812">Transmembrane</keyword>
<sequence>MLKQFQVGGRDVPFSPVLMPLFIAVLCILLLFVEGCVSYDIEEKATSSYTRTTQNSIGLVSPSNIVSARVFTNELGQLKYATFYKNAPVVLPSSLGITIDGVALGDGVKLGDITEVSVDDTYETRGNDAIARNHYIEYIIQLAHLSSNRKYSIAFRLYDDGIAYRYLVPAIDTTQLVTGEASSWVMPDNSKAWFFERDSDWKLMSYAGWWKQAEINQMPTISKQGPVQGTPIVFQLGDPKVYAVATKAALYNYSGMRLKAMGDNTFTANFTEGEKGFVIDGEVITPWRVTMLAESLNSLVNSDLIENLNPAPDAELFADTDYIKPGRSVWSWMSIRLGTIQDQYDYVDKAAALGFEYSLIDDGWKEWPSPWKTLEDIAGYANDKGVQIWVWVHSKDINNPADDYQQMQDYLDKVKASGAIGVKTDFMNSEAKALIDFEINFLEKSAERKLLVNFHGSHSATGESRTYPNEMTREGIRGIEVNMHENQHLPPSHNVTLPFTRFLVGHGDYTPVYYTNPGPTSLTHQLATPIVFYSPVQVYAESPDILQNHPEMQKTLSVLKDIPTVWDETIVLEESELGQVAAFARRSGNRWFIGVLNNESPRNIELSLSFLDDGKYIADIVEDDLARAPLNVKGLNKLAINYLAEHESTIQFSLTQRQVRSSDILSINMTSGGGYVAVLSQL</sequence>
<feature type="domain" description="Glycosyl-hydrolase 97 catalytic" evidence="4">
    <location>
        <begin position="342"/>
        <end position="476"/>
    </location>
</feature>
<dbReference type="InterPro" id="IPR052720">
    <property type="entry name" value="Glycosyl_hydrolase_97"/>
</dbReference>
<dbReference type="Gene3D" id="3.20.20.70">
    <property type="entry name" value="Aldolase class I"/>
    <property type="match status" value="1"/>
</dbReference>
<dbReference type="Proteomes" id="UP001156601">
    <property type="component" value="Unassembled WGS sequence"/>
</dbReference>
<gene>
    <name evidence="7" type="ORF">GCM10007852_07350</name>
</gene>
<feature type="transmembrane region" description="Helical" evidence="3">
    <location>
        <begin position="12"/>
        <end position="33"/>
    </location>
</feature>
<reference evidence="7" key="1">
    <citation type="journal article" date="2014" name="Int. J. Syst. Evol. Microbiol.">
        <title>Complete genome sequence of Corynebacterium casei LMG S-19264T (=DSM 44701T), isolated from a smear-ripened cheese.</title>
        <authorList>
            <consortium name="US DOE Joint Genome Institute (JGI-PGF)"/>
            <person name="Walter F."/>
            <person name="Albersmeier A."/>
            <person name="Kalinowski J."/>
            <person name="Ruckert C."/>
        </authorList>
    </citation>
    <scope>NUCLEOTIDE SEQUENCE</scope>
    <source>
        <strain evidence="7">NBRC 110023</strain>
    </source>
</reference>
<dbReference type="Gene3D" id="2.70.98.10">
    <property type="match status" value="1"/>
</dbReference>
<accession>A0AA37WHF4</accession>
<dbReference type="InterPro" id="IPR019563">
    <property type="entry name" value="GH97_catalytic"/>
</dbReference>
<dbReference type="RefSeq" id="WP_284216137.1">
    <property type="nucleotide sequence ID" value="NZ_BSOT01000005.1"/>
</dbReference>
<comment type="caution">
    <text evidence="7">The sequence shown here is derived from an EMBL/GenBank/DDBJ whole genome shotgun (WGS) entry which is preliminary data.</text>
</comment>
<dbReference type="InterPro" id="IPR013785">
    <property type="entry name" value="Aldolase_TIM"/>
</dbReference>
<evidence type="ECO:0000256" key="2">
    <source>
        <dbReference type="ARBA" id="ARBA00023295"/>
    </source>
</evidence>
<keyword evidence="3" id="KW-1133">Transmembrane helix</keyword>
<evidence type="ECO:0000259" key="5">
    <source>
        <dbReference type="Pfam" id="PF14508"/>
    </source>
</evidence>
<feature type="domain" description="Glycosyl-hydrolase 97 N-terminal" evidence="5">
    <location>
        <begin position="59"/>
        <end position="309"/>
    </location>
</feature>
<keyword evidence="8" id="KW-1185">Reference proteome</keyword>
<evidence type="ECO:0000313" key="8">
    <source>
        <dbReference type="Proteomes" id="UP001156601"/>
    </source>
</evidence>
<evidence type="ECO:0000259" key="6">
    <source>
        <dbReference type="Pfam" id="PF14509"/>
    </source>
</evidence>
<dbReference type="SUPFAM" id="SSF51445">
    <property type="entry name" value="(Trans)glycosidases"/>
    <property type="match status" value="1"/>
</dbReference>
<name>A0AA37WHF4_9ALTE</name>
<keyword evidence="2" id="KW-0326">Glycosidase</keyword>
<dbReference type="InterPro" id="IPR029483">
    <property type="entry name" value="GH97_C"/>
</dbReference>
<dbReference type="AlphaFoldDB" id="A0AA37WHF4"/>
<dbReference type="Pfam" id="PF14509">
    <property type="entry name" value="GH97_C"/>
    <property type="match status" value="1"/>
</dbReference>
<reference evidence="7" key="2">
    <citation type="submission" date="2023-01" db="EMBL/GenBank/DDBJ databases">
        <title>Draft genome sequence of Agaribacter marinus strain NBRC 110023.</title>
        <authorList>
            <person name="Sun Q."/>
            <person name="Mori K."/>
        </authorList>
    </citation>
    <scope>NUCLEOTIDE SEQUENCE</scope>
    <source>
        <strain evidence="7">NBRC 110023</strain>
    </source>
</reference>
<evidence type="ECO:0000256" key="1">
    <source>
        <dbReference type="ARBA" id="ARBA00022801"/>
    </source>
</evidence>